<reference evidence="3" key="3">
    <citation type="submission" date="2015-04" db="UniProtKB">
        <authorList>
            <consortium name="EnsemblPlants"/>
        </authorList>
    </citation>
    <scope>IDENTIFICATION</scope>
</reference>
<evidence type="ECO:0000313" key="3">
    <source>
        <dbReference type="EnsemblPlants" id="LPERR02G16680.1"/>
    </source>
</evidence>
<feature type="transmembrane region" description="Helical" evidence="2">
    <location>
        <begin position="335"/>
        <end position="355"/>
    </location>
</feature>
<accession>A0A0D9VH55</accession>
<dbReference type="AlphaFoldDB" id="A0A0D9VH55"/>
<dbReference type="Gramene" id="LPERR02G16680.1">
    <property type="protein sequence ID" value="LPERR02G16680.1"/>
    <property type="gene ID" value="LPERR02G16680"/>
</dbReference>
<feature type="region of interest" description="Disordered" evidence="1">
    <location>
        <begin position="278"/>
        <end position="305"/>
    </location>
</feature>
<feature type="region of interest" description="Disordered" evidence="1">
    <location>
        <begin position="216"/>
        <end position="252"/>
    </location>
</feature>
<sequence length="414" mass="43687">MAMEDAASEMSDWEVLSAASAHGGEEGDFVVLVSGEVAGGGGGSDVFHDHFALALDPSDAGFSGEGEWLGGEEEMGEEGLGLVDGFDSVSEGRLDLLAAEEEGDWSARLQLELGDGGVDGTIGEIERESSVLGGAVPREATLSGEERREEAEKVGIEQEKDAAHRCGELEFVPEENFNSDDAAAVAADVYRFESPENSDVQLADGKAHVEASAMGTVEKEPVQGNSGNAASGCSEPDGEANAGSFPLAESLDGGSSLHEAAAAATGDAIVAVDEEPVQDCGDTASGAGEQGVEAKDGSLPLAQAPSTGEGEKQVVVWWRLPFRLLQCCAWKVKPIWSFSIAAALLGLIVLGRRMYRMRRKARGLPQIKIAFDDKKSSQFADRTARLNEAFFMARRVPMLRTSGAVFPWSMVQDR</sequence>
<dbReference type="PANTHER" id="PTHR33646">
    <property type="entry name" value="GB|AAF00631.1"/>
    <property type="match status" value="1"/>
</dbReference>
<reference evidence="4" key="2">
    <citation type="submission" date="2013-12" db="EMBL/GenBank/DDBJ databases">
        <authorList>
            <person name="Yu Y."/>
            <person name="Lee S."/>
            <person name="de Baynast K."/>
            <person name="Wissotski M."/>
            <person name="Liu L."/>
            <person name="Talag J."/>
            <person name="Goicoechea J."/>
            <person name="Angelova A."/>
            <person name="Jetty R."/>
            <person name="Kudrna D."/>
            <person name="Golser W."/>
            <person name="Rivera L."/>
            <person name="Zhang J."/>
            <person name="Wing R."/>
        </authorList>
    </citation>
    <scope>NUCLEOTIDE SEQUENCE</scope>
</reference>
<feature type="region of interest" description="Disordered" evidence="1">
    <location>
        <begin position="138"/>
        <end position="160"/>
    </location>
</feature>
<dbReference type="EnsemblPlants" id="LPERR02G16680.1">
    <property type="protein sequence ID" value="LPERR02G16680.1"/>
    <property type="gene ID" value="LPERR02G16680"/>
</dbReference>
<keyword evidence="2" id="KW-1133">Transmembrane helix</keyword>
<keyword evidence="2" id="KW-0812">Transmembrane</keyword>
<dbReference type="InterPro" id="IPR045883">
    <property type="entry name" value="At4g13530-like"/>
</dbReference>
<name>A0A0D9VH55_9ORYZ</name>
<organism evidence="3 4">
    <name type="scientific">Leersia perrieri</name>
    <dbReference type="NCBI Taxonomy" id="77586"/>
    <lineage>
        <taxon>Eukaryota</taxon>
        <taxon>Viridiplantae</taxon>
        <taxon>Streptophyta</taxon>
        <taxon>Embryophyta</taxon>
        <taxon>Tracheophyta</taxon>
        <taxon>Spermatophyta</taxon>
        <taxon>Magnoliopsida</taxon>
        <taxon>Liliopsida</taxon>
        <taxon>Poales</taxon>
        <taxon>Poaceae</taxon>
        <taxon>BOP clade</taxon>
        <taxon>Oryzoideae</taxon>
        <taxon>Oryzeae</taxon>
        <taxon>Oryzinae</taxon>
        <taxon>Leersia</taxon>
    </lineage>
</organism>
<reference evidence="3 4" key="1">
    <citation type="submission" date="2012-08" db="EMBL/GenBank/DDBJ databases">
        <title>Oryza genome evolution.</title>
        <authorList>
            <person name="Wing R.A."/>
        </authorList>
    </citation>
    <scope>NUCLEOTIDE SEQUENCE</scope>
</reference>
<evidence type="ECO:0000256" key="2">
    <source>
        <dbReference type="SAM" id="Phobius"/>
    </source>
</evidence>
<dbReference type="PANTHER" id="PTHR33646:SF22">
    <property type="entry name" value="OS02G0558500 PROTEIN"/>
    <property type="match status" value="1"/>
</dbReference>
<feature type="compositionally biased region" description="Basic and acidic residues" evidence="1">
    <location>
        <begin position="144"/>
        <end position="160"/>
    </location>
</feature>
<keyword evidence="4" id="KW-1185">Reference proteome</keyword>
<protein>
    <submittedName>
        <fullName evidence="3">Uncharacterized protein</fullName>
    </submittedName>
</protein>
<evidence type="ECO:0000313" key="4">
    <source>
        <dbReference type="Proteomes" id="UP000032180"/>
    </source>
</evidence>
<proteinExistence type="predicted"/>
<evidence type="ECO:0000256" key="1">
    <source>
        <dbReference type="SAM" id="MobiDB-lite"/>
    </source>
</evidence>
<dbReference type="HOGENOM" id="CLU_793135_0_0_1"/>
<keyword evidence="2" id="KW-0472">Membrane</keyword>
<dbReference type="Proteomes" id="UP000032180">
    <property type="component" value="Chromosome 2"/>
</dbReference>
<dbReference type="STRING" id="77586.A0A0D9VH55"/>
<dbReference type="eggNOG" id="ENOG502QR2C">
    <property type="taxonomic scope" value="Eukaryota"/>
</dbReference>